<accession>A0A410H310</accession>
<sequence length="254" mass="28949">MALLTALIPVVSNADDSVIAKLFAQQNIEGTMVIESLKTGQTFVHNATRARQPFSPASTFKVMNTLIAVEDGVVQDEHTVFKWDGHHYSVARWNHDQTLDSAFKVSCVWCYQQIARAVGTEAYKRYLKQTDYGHLQNEFDVTTFWLDEGSLEISAFEQVDFLKKLVRRQLPFNDKAYDTLQKIMLVKKTPSYSLWAKTGWAARVHPNVGWYIGYVKTSQDTWLFALNMVLDNKAQLPLRQKLALEALKAKGIID</sequence>
<reference evidence="8 9" key="1">
    <citation type="journal article" date="2018" name="Environ. Microbiol.">
        <title>Genomes of ubiquitous marine and hypersaline Hydrogenovibrio, Thiomicrorhabdus and Thiomicrospira spp. encode a diversity of mechanisms to sustain chemolithoautotrophy in heterogeneous environments.</title>
        <authorList>
            <person name="Scott K.M."/>
            <person name="Williams J."/>
            <person name="Porter C.M.B."/>
            <person name="Russel S."/>
            <person name="Harmer T.L."/>
            <person name="Paul J.H."/>
            <person name="Antonen K.M."/>
            <person name="Bridges M.K."/>
            <person name="Camper G.J."/>
            <person name="Campla C.K."/>
            <person name="Casella L.G."/>
            <person name="Chase E."/>
            <person name="Conrad J.W."/>
            <person name="Cruz M.C."/>
            <person name="Dunlap D.S."/>
            <person name="Duran L."/>
            <person name="Fahsbender E.M."/>
            <person name="Goldsmith D.B."/>
            <person name="Keeley R.F."/>
            <person name="Kondoff M.R."/>
            <person name="Kussy B.I."/>
            <person name="Lane M.K."/>
            <person name="Lawler S."/>
            <person name="Leigh B.A."/>
            <person name="Lewis C."/>
            <person name="Lostal L.M."/>
            <person name="Marking D."/>
            <person name="Mancera P.A."/>
            <person name="McClenthan E.C."/>
            <person name="McIntyre E.A."/>
            <person name="Mine J.A."/>
            <person name="Modi S."/>
            <person name="Moore B.D."/>
            <person name="Morgan W.A."/>
            <person name="Nelson K.M."/>
            <person name="Nguyen K.N."/>
            <person name="Ogburn N."/>
            <person name="Parrino D.G."/>
            <person name="Pedapudi A.D."/>
            <person name="Pelham R.P."/>
            <person name="Preece A.M."/>
            <person name="Rampersad E.A."/>
            <person name="Richardson J.C."/>
            <person name="Rodgers C.M."/>
            <person name="Schaffer B.L."/>
            <person name="Sheridan N.E."/>
            <person name="Solone M.R."/>
            <person name="Staley Z.R."/>
            <person name="Tabuchi M."/>
            <person name="Waide R.J."/>
            <person name="Wanjugi P.W."/>
            <person name="Young S."/>
            <person name="Clum A."/>
            <person name="Daum C."/>
            <person name="Huntemann M."/>
            <person name="Ivanova N."/>
            <person name="Kyrpides N."/>
            <person name="Mikhailova N."/>
            <person name="Palaniappan K."/>
            <person name="Pillay M."/>
            <person name="Reddy T.B.K."/>
            <person name="Shapiro N."/>
            <person name="Stamatis D."/>
            <person name="Varghese N."/>
            <person name="Woyke T."/>
            <person name="Boden R."/>
            <person name="Freyermuth S.K."/>
            <person name="Kerfeld C.A."/>
        </authorList>
    </citation>
    <scope>NUCLEOTIDE SEQUENCE [LARGE SCALE GENOMIC DNA]</scope>
    <source>
        <strain evidence="8 9">JR-2</strain>
    </source>
</reference>
<dbReference type="GO" id="GO:0046677">
    <property type="term" value="P:response to antibiotic"/>
    <property type="evidence" value="ECO:0007669"/>
    <property type="project" value="UniProtKB-KW"/>
</dbReference>
<evidence type="ECO:0000259" key="7">
    <source>
        <dbReference type="Pfam" id="PF00905"/>
    </source>
</evidence>
<dbReference type="SUPFAM" id="SSF56601">
    <property type="entry name" value="beta-lactamase/transpeptidase-like"/>
    <property type="match status" value="1"/>
</dbReference>
<dbReference type="GO" id="GO:0071555">
    <property type="term" value="P:cell wall organization"/>
    <property type="evidence" value="ECO:0007669"/>
    <property type="project" value="TreeGrafter"/>
</dbReference>
<dbReference type="AlphaFoldDB" id="A0A410H310"/>
<evidence type="ECO:0000256" key="1">
    <source>
        <dbReference type="ARBA" id="ARBA00001526"/>
    </source>
</evidence>
<comment type="similarity">
    <text evidence="2">Belongs to the class-D beta-lactamase family.</text>
</comment>
<dbReference type="Pfam" id="PF00905">
    <property type="entry name" value="Transpeptidase"/>
    <property type="match status" value="1"/>
</dbReference>
<dbReference type="GO" id="GO:0008800">
    <property type="term" value="F:beta-lactamase activity"/>
    <property type="evidence" value="ECO:0007669"/>
    <property type="project" value="UniProtKB-EC"/>
</dbReference>
<keyword evidence="4" id="KW-0732">Signal</keyword>
<dbReference type="EC" id="3.5.2.6" evidence="3"/>
<protein>
    <recommendedName>
        <fullName evidence="3">beta-lactamase</fullName>
        <ecNumber evidence="3">3.5.2.6</ecNumber>
    </recommendedName>
</protein>
<organism evidence="8 9">
    <name type="scientific">Hydrogenovibrio thermophilus</name>
    <dbReference type="NCBI Taxonomy" id="265883"/>
    <lineage>
        <taxon>Bacteria</taxon>
        <taxon>Pseudomonadati</taxon>
        <taxon>Pseudomonadota</taxon>
        <taxon>Gammaproteobacteria</taxon>
        <taxon>Thiotrichales</taxon>
        <taxon>Piscirickettsiaceae</taxon>
        <taxon>Hydrogenovibrio</taxon>
    </lineage>
</organism>
<dbReference type="NCBIfam" id="NF012161">
    <property type="entry name" value="bla_class_D_main"/>
    <property type="match status" value="1"/>
</dbReference>
<proteinExistence type="inferred from homology"/>
<dbReference type="RefSeq" id="WP_128384826.1">
    <property type="nucleotide sequence ID" value="NZ_CP035033.1"/>
</dbReference>
<gene>
    <name evidence="8" type="primary">blaOXA</name>
    <name evidence="8" type="ORF">EPV75_06290</name>
</gene>
<evidence type="ECO:0000256" key="5">
    <source>
        <dbReference type="ARBA" id="ARBA00022801"/>
    </source>
</evidence>
<evidence type="ECO:0000313" key="8">
    <source>
        <dbReference type="EMBL" id="QAB15304.1"/>
    </source>
</evidence>
<name>A0A410H310_9GAMM</name>
<dbReference type="EMBL" id="CP035033">
    <property type="protein sequence ID" value="QAB15304.1"/>
    <property type="molecule type" value="Genomic_DNA"/>
</dbReference>
<evidence type="ECO:0000313" key="9">
    <source>
        <dbReference type="Proteomes" id="UP000285478"/>
    </source>
</evidence>
<evidence type="ECO:0000256" key="3">
    <source>
        <dbReference type="ARBA" id="ARBA00012865"/>
    </source>
</evidence>
<keyword evidence="5" id="KW-0378">Hydrolase</keyword>
<dbReference type="PANTHER" id="PTHR30627:SF6">
    <property type="entry name" value="BETA-LACTAMASE YBXI-RELATED"/>
    <property type="match status" value="1"/>
</dbReference>
<dbReference type="Proteomes" id="UP000285478">
    <property type="component" value="Chromosome"/>
</dbReference>
<keyword evidence="6" id="KW-0046">Antibiotic resistance</keyword>
<dbReference type="GO" id="GO:0008658">
    <property type="term" value="F:penicillin binding"/>
    <property type="evidence" value="ECO:0007669"/>
    <property type="project" value="InterPro"/>
</dbReference>
<dbReference type="KEGG" id="htr:EPV75_06290"/>
<dbReference type="GO" id="GO:0005886">
    <property type="term" value="C:plasma membrane"/>
    <property type="evidence" value="ECO:0007669"/>
    <property type="project" value="TreeGrafter"/>
</dbReference>
<dbReference type="InterPro" id="IPR001460">
    <property type="entry name" value="PCN-bd_Tpept"/>
</dbReference>
<dbReference type="PANTHER" id="PTHR30627">
    <property type="entry name" value="PEPTIDOGLYCAN D,D-TRANSPEPTIDASE"/>
    <property type="match status" value="1"/>
</dbReference>
<comment type="catalytic activity">
    <reaction evidence="1">
        <text>a beta-lactam + H2O = a substituted beta-amino acid</text>
        <dbReference type="Rhea" id="RHEA:20401"/>
        <dbReference type="ChEBI" id="CHEBI:15377"/>
        <dbReference type="ChEBI" id="CHEBI:35627"/>
        <dbReference type="ChEBI" id="CHEBI:140347"/>
        <dbReference type="EC" id="3.5.2.6"/>
    </reaction>
</comment>
<evidence type="ECO:0000256" key="6">
    <source>
        <dbReference type="ARBA" id="ARBA00023251"/>
    </source>
</evidence>
<keyword evidence="9" id="KW-1185">Reference proteome</keyword>
<feature type="domain" description="Penicillin-binding protein transpeptidase" evidence="7">
    <location>
        <begin position="30"/>
        <end position="243"/>
    </location>
</feature>
<evidence type="ECO:0000256" key="2">
    <source>
        <dbReference type="ARBA" id="ARBA00007898"/>
    </source>
</evidence>
<evidence type="ECO:0000256" key="4">
    <source>
        <dbReference type="ARBA" id="ARBA00022729"/>
    </source>
</evidence>
<dbReference type="InterPro" id="IPR050515">
    <property type="entry name" value="Beta-lactam/transpept"/>
</dbReference>
<dbReference type="Gene3D" id="3.40.710.10">
    <property type="entry name" value="DD-peptidase/beta-lactamase superfamily"/>
    <property type="match status" value="1"/>
</dbReference>
<dbReference type="InterPro" id="IPR012338">
    <property type="entry name" value="Beta-lactam/transpept-like"/>
</dbReference>